<dbReference type="Gene3D" id="2.70.70.10">
    <property type="entry name" value="Glucose Permease (Domain IIA)"/>
    <property type="match status" value="1"/>
</dbReference>
<proteinExistence type="predicted"/>
<feature type="signal peptide" evidence="1">
    <location>
        <begin position="1"/>
        <end position="24"/>
    </location>
</feature>
<dbReference type="EMBL" id="MGAQ01000011">
    <property type="protein sequence ID" value="OGK50767.1"/>
    <property type="molecule type" value="Genomic_DNA"/>
</dbReference>
<dbReference type="InterPro" id="IPR016047">
    <property type="entry name" value="M23ase_b-sheet_dom"/>
</dbReference>
<evidence type="ECO:0000313" key="3">
    <source>
        <dbReference type="EMBL" id="OGK50767.1"/>
    </source>
</evidence>
<dbReference type="GO" id="GO:0004222">
    <property type="term" value="F:metalloendopeptidase activity"/>
    <property type="evidence" value="ECO:0007669"/>
    <property type="project" value="TreeGrafter"/>
</dbReference>
<accession>A0A1F7J589</accession>
<evidence type="ECO:0000259" key="2">
    <source>
        <dbReference type="Pfam" id="PF01551"/>
    </source>
</evidence>
<dbReference type="SUPFAM" id="SSF51261">
    <property type="entry name" value="Duplicated hybrid motif"/>
    <property type="match status" value="1"/>
</dbReference>
<dbReference type="AlphaFoldDB" id="A0A1F7J589"/>
<dbReference type="InterPro" id="IPR050570">
    <property type="entry name" value="Cell_wall_metabolism_enzyme"/>
</dbReference>
<dbReference type="PANTHER" id="PTHR21666:SF270">
    <property type="entry name" value="MUREIN HYDROLASE ACTIVATOR ENVC"/>
    <property type="match status" value="1"/>
</dbReference>
<feature type="domain" description="M23ase beta-sheet core" evidence="2">
    <location>
        <begin position="330"/>
        <end position="418"/>
    </location>
</feature>
<organism evidence="3 4">
    <name type="scientific">Candidatus Roizmanbacteria bacterium RIFCSPLOWO2_01_FULL_40_42</name>
    <dbReference type="NCBI Taxonomy" id="1802066"/>
    <lineage>
        <taxon>Bacteria</taxon>
        <taxon>Candidatus Roizmaniibacteriota</taxon>
    </lineage>
</organism>
<evidence type="ECO:0000256" key="1">
    <source>
        <dbReference type="SAM" id="SignalP"/>
    </source>
</evidence>
<evidence type="ECO:0000313" key="4">
    <source>
        <dbReference type="Proteomes" id="UP000178558"/>
    </source>
</evidence>
<keyword evidence="1" id="KW-0732">Signal</keyword>
<feature type="chain" id="PRO_5009529406" description="M23ase beta-sheet core domain-containing protein" evidence="1">
    <location>
        <begin position="25"/>
        <end position="506"/>
    </location>
</feature>
<dbReference type="Proteomes" id="UP000178558">
    <property type="component" value="Unassembled WGS sequence"/>
</dbReference>
<sequence>MKKGLKVVAVIILAIFFATGSSFAQYVPTLDPAKDQIQSISPKLLLKKRAFMPWENLSLSYEGEAKPLEVRLTNVKGEDLEFQAVLRDRDGKVLDIEIPKNVKPGKFHLLVKDGETKLVDEDVFWGISFANQNQSVLEPGQVGKSNVVLFSSDGTVLCEKEKESSILNTITSEEKKQTIPKPQECSKEKPGFYETIFQTDNIGTYLFKLKDDESGQELISNFDVVNSTPFEVKRDAPTFVKKDNEYQVKLTLVANEDFEGSFNEFVPAMLEPSNLDTVDVKNPDAVGDDESTMNLALPFKGDFPITLHFEEEPDAETHLLEAYHAYGVKAHDGVDFAVSPGTEIISVDDGEVVEIPDHAVAYGLTVVVQHSWGKSYYGHLSETDVKPGDKVKKGDLLALSGNTGLSTGPHLHFGIEPNDPDASNGYLGKIDPLRNLSIKNKFKTSKKKLTWNLSVKTGETVTVGYKIKPANEDNYLISETKFSAKTKEDRTVFEEKNPWTYVVVKN</sequence>
<dbReference type="InterPro" id="IPR011055">
    <property type="entry name" value="Dup_hybrid_motif"/>
</dbReference>
<dbReference type="CDD" id="cd12797">
    <property type="entry name" value="M23_peptidase"/>
    <property type="match status" value="1"/>
</dbReference>
<dbReference type="Pfam" id="PF01551">
    <property type="entry name" value="Peptidase_M23"/>
    <property type="match status" value="1"/>
</dbReference>
<gene>
    <name evidence="3" type="ORF">A3B50_02875</name>
</gene>
<reference evidence="3 4" key="1">
    <citation type="journal article" date="2016" name="Nat. Commun.">
        <title>Thousands of microbial genomes shed light on interconnected biogeochemical processes in an aquifer system.</title>
        <authorList>
            <person name="Anantharaman K."/>
            <person name="Brown C.T."/>
            <person name="Hug L.A."/>
            <person name="Sharon I."/>
            <person name="Castelle C.J."/>
            <person name="Probst A.J."/>
            <person name="Thomas B.C."/>
            <person name="Singh A."/>
            <person name="Wilkins M.J."/>
            <person name="Karaoz U."/>
            <person name="Brodie E.L."/>
            <person name="Williams K.H."/>
            <person name="Hubbard S.S."/>
            <person name="Banfield J.F."/>
        </authorList>
    </citation>
    <scope>NUCLEOTIDE SEQUENCE [LARGE SCALE GENOMIC DNA]</scope>
</reference>
<comment type="caution">
    <text evidence="3">The sequence shown here is derived from an EMBL/GenBank/DDBJ whole genome shotgun (WGS) entry which is preliminary data.</text>
</comment>
<protein>
    <recommendedName>
        <fullName evidence="2">M23ase beta-sheet core domain-containing protein</fullName>
    </recommendedName>
</protein>
<name>A0A1F7J589_9BACT</name>
<dbReference type="PANTHER" id="PTHR21666">
    <property type="entry name" value="PEPTIDASE-RELATED"/>
    <property type="match status" value="1"/>
</dbReference>